<comment type="subcellular location">
    <subcellularLocation>
        <location evidence="1">Cytoplasm</location>
    </subcellularLocation>
</comment>
<dbReference type="PANTHER" id="PTHR15239">
    <property type="entry name" value="NUCLEAR EXPORT MEDIATOR FACTOR NEMF"/>
    <property type="match status" value="1"/>
</dbReference>
<dbReference type="InterPro" id="IPR021846">
    <property type="entry name" value="NFACT-C"/>
</dbReference>
<evidence type="ECO:0000256" key="2">
    <source>
        <dbReference type="ARBA" id="ARBA00008318"/>
    </source>
</evidence>
<dbReference type="STRING" id="1664694.A0A0N0NHM7"/>
<dbReference type="AlphaFoldDB" id="A0A0N0NHM7"/>
<feature type="compositionally biased region" description="Acidic residues" evidence="6">
    <location>
        <begin position="721"/>
        <end position="748"/>
    </location>
</feature>
<dbReference type="OrthoDB" id="207084at2759"/>
<gene>
    <name evidence="9" type="ORF">AB675_1388</name>
</gene>
<dbReference type="Proteomes" id="UP000038010">
    <property type="component" value="Unassembled WGS sequence"/>
</dbReference>
<dbReference type="Pfam" id="PF05833">
    <property type="entry name" value="NFACT_N"/>
    <property type="match status" value="1"/>
</dbReference>
<feature type="compositionally biased region" description="Basic and acidic residues" evidence="6">
    <location>
        <begin position="906"/>
        <end position="943"/>
    </location>
</feature>
<evidence type="ECO:0000259" key="8">
    <source>
        <dbReference type="Pfam" id="PF11923"/>
    </source>
</evidence>
<feature type="compositionally biased region" description="Acidic residues" evidence="6">
    <location>
        <begin position="437"/>
        <end position="462"/>
    </location>
</feature>
<dbReference type="VEuPathDB" id="FungiDB:AB675_1388"/>
<protein>
    <recommendedName>
        <fullName evidence="5">Ribosome quality control complex subunit 2</fullName>
    </recommendedName>
</protein>
<feature type="region of interest" description="Disordered" evidence="6">
    <location>
        <begin position="437"/>
        <end position="468"/>
    </location>
</feature>
<evidence type="ECO:0000256" key="1">
    <source>
        <dbReference type="ARBA" id="ARBA00004496"/>
    </source>
</evidence>
<keyword evidence="3" id="KW-0963">Cytoplasm</keyword>
<feature type="compositionally biased region" description="Polar residues" evidence="6">
    <location>
        <begin position="854"/>
        <end position="866"/>
    </location>
</feature>
<sequence length="1111" mass="122712">MKQRFSSIDVRVLSLELSSTLINHRLSNIYDLSSRIFLFKFAKPGSKHSVLVDSGFRCHLTSFARTTAAEPSAFVRRLRKYLKSRRVTDVRQIGTDRVIELDFNGQYKLYLEFFAAGNIILTDGELNVLALLRQVNEGDEDVDVRLGSKYVLDAKQNYAGVPPITEDRVRDALEKAATRVKAAKEAGGKMAKRAKSGDDIRKALSAGFPEYPAHLLECAFYETKVDVTWPISAVSEDASKMGKIMQSLKQAESISESLHTGPWRGYIVAKLKEGTQPPEDGTQPSRDDLLYDDFHPFRPKQFDSKPGAHVVEIEGFNAAVDDFYSSVESQKLSSRLTEREETAKRKLQSAKDEHDKRLGALQYVQEIHIRKAQAIEANTHRVEEACAAVNGLIAQGLDWVNISKLIENEQSRGNVVAQMIKLPLKLHENTVTLLLEEDTYEDSESDDEDRTDSEASDSDEEEVTAKKAMKTDDKRLAIDIDLALSPWSNARQYYDQKKQAAVKEQKTILASGRALKSTERKIADDLKKGLKQEKDVLREVRPQFWFEKFLWFISSEGYLCLSGKDAPQSEILYRRYCKKGDVYVHADLTGASPVIVKNNPDTPDAPIPPGTLSQAGAFCVCGSNAWDSKAVMSAWWVLVDQTSRVHEATGELVTGGGVSVKGKKNWLPPSQLLLGFAVGWLVSEESRGNHGKLRVGAVDGTAAAAQAVESMSLDETAPNEAAEEQDEDDDQAESQNDEEGEPVPDVEDAGSVAEEILEEDHKADDDAAQPHTDVVEEDEEHGSENEDAARSNPLQSAGADTARDTHESNEHDDEGDAESDTDEDNEADQASSSQPPTTSASTAPSTRPDTPSSIIPTLQPPNQKSKQLPRGKRSKAQRRAQAKYADQDEEDRALAMSLLGTTKASERAAAEAAEKEAAAAKAAADRDRRKRNQEKAAEREKARALASATTTGDASEELDPETLTKERTEHVNINLIVPHLRPGDVVLAAIPICAPWTALNRYKYKVKLQPGSLKKGKAVREILGQWQSLGGAASKVRIDESNSDREKVWRVEVEKLKILRDVEVLGQVPVKGVRVVLGGGLAGGECGECWEWWCGWTGEETPWNFMLRRTP</sequence>
<evidence type="ECO:0000256" key="3">
    <source>
        <dbReference type="ARBA" id="ARBA00022490"/>
    </source>
</evidence>
<evidence type="ECO:0000256" key="6">
    <source>
        <dbReference type="SAM" id="MobiDB-lite"/>
    </source>
</evidence>
<evidence type="ECO:0000256" key="5">
    <source>
        <dbReference type="ARBA" id="ARBA00070414"/>
    </source>
</evidence>
<feature type="compositionally biased region" description="Acidic residues" evidence="6">
    <location>
        <begin position="810"/>
        <end position="827"/>
    </location>
</feature>
<dbReference type="FunFam" id="2.30.310.10:FF:000003">
    <property type="entry name" value="Zinc knuckle domain containing protein"/>
    <property type="match status" value="1"/>
</dbReference>
<keyword evidence="4" id="KW-0175">Coiled coil</keyword>
<feature type="domain" description="NFACT RNA-binding" evidence="7">
    <location>
        <begin position="548"/>
        <end position="662"/>
    </location>
</feature>
<accession>A0A0N0NHM7</accession>
<organism evidence="9 10">
    <name type="scientific">Cyphellophora attinorum</name>
    <dbReference type="NCBI Taxonomy" id="1664694"/>
    <lineage>
        <taxon>Eukaryota</taxon>
        <taxon>Fungi</taxon>
        <taxon>Dikarya</taxon>
        <taxon>Ascomycota</taxon>
        <taxon>Pezizomycotina</taxon>
        <taxon>Eurotiomycetes</taxon>
        <taxon>Chaetothyriomycetidae</taxon>
        <taxon>Chaetothyriales</taxon>
        <taxon>Cyphellophoraceae</taxon>
        <taxon>Cyphellophora</taxon>
    </lineage>
</organism>
<proteinExistence type="inferred from homology"/>
<reference evidence="9 10" key="1">
    <citation type="submission" date="2015-06" db="EMBL/GenBank/DDBJ databases">
        <title>Draft genome of the ant-associated black yeast Phialophora attae CBS 131958.</title>
        <authorList>
            <person name="Moreno L.F."/>
            <person name="Stielow B.J."/>
            <person name="de Hoog S."/>
            <person name="Vicente V.A."/>
            <person name="Weiss V.A."/>
            <person name="de Vries M."/>
            <person name="Cruz L.M."/>
            <person name="Souza E.M."/>
        </authorList>
    </citation>
    <scope>NUCLEOTIDE SEQUENCE [LARGE SCALE GENOMIC DNA]</scope>
    <source>
        <strain evidence="9 10">CBS 131958</strain>
    </source>
</reference>
<feature type="region of interest" description="Disordered" evidence="6">
    <location>
        <begin position="906"/>
        <end position="965"/>
    </location>
</feature>
<dbReference type="GeneID" id="28733153"/>
<evidence type="ECO:0000313" key="9">
    <source>
        <dbReference type="EMBL" id="KPI34449.1"/>
    </source>
</evidence>
<evidence type="ECO:0000313" key="10">
    <source>
        <dbReference type="Proteomes" id="UP000038010"/>
    </source>
</evidence>
<dbReference type="GO" id="GO:0043023">
    <property type="term" value="F:ribosomal large subunit binding"/>
    <property type="evidence" value="ECO:0007669"/>
    <property type="project" value="TreeGrafter"/>
</dbReference>
<name>A0A0N0NHM7_9EURO</name>
<feature type="domain" description="NFACT protein C-terminal" evidence="8">
    <location>
        <begin position="969"/>
        <end position="1076"/>
    </location>
</feature>
<evidence type="ECO:0000256" key="4">
    <source>
        <dbReference type="ARBA" id="ARBA00023054"/>
    </source>
</evidence>
<dbReference type="InterPro" id="IPR051608">
    <property type="entry name" value="RQC_Subunit_NEMF"/>
</dbReference>
<feature type="region of interest" description="Disordered" evidence="6">
    <location>
        <begin position="710"/>
        <end position="891"/>
    </location>
</feature>
<dbReference type="GO" id="GO:0000049">
    <property type="term" value="F:tRNA binding"/>
    <property type="evidence" value="ECO:0007669"/>
    <property type="project" value="TreeGrafter"/>
</dbReference>
<dbReference type="GO" id="GO:1990116">
    <property type="term" value="P:ribosome-associated ubiquitin-dependent protein catabolic process"/>
    <property type="evidence" value="ECO:0007669"/>
    <property type="project" value="TreeGrafter"/>
</dbReference>
<dbReference type="Pfam" id="PF11923">
    <property type="entry name" value="NFACT-C"/>
    <property type="match status" value="1"/>
</dbReference>
<feature type="non-terminal residue" evidence="9">
    <location>
        <position position="1111"/>
    </location>
</feature>
<dbReference type="RefSeq" id="XP_017994412.1">
    <property type="nucleotide sequence ID" value="XM_018141273.1"/>
</dbReference>
<dbReference type="InterPro" id="IPR008532">
    <property type="entry name" value="NFACT_RNA-bd"/>
</dbReference>
<dbReference type="Gene3D" id="2.30.310.10">
    <property type="entry name" value="ibrinogen binding protein from staphylococcus aureus domain"/>
    <property type="match status" value="1"/>
</dbReference>
<feature type="compositionally biased region" description="Low complexity" evidence="6">
    <location>
        <begin position="830"/>
        <end position="853"/>
    </location>
</feature>
<dbReference type="GO" id="GO:1990112">
    <property type="term" value="C:RQC complex"/>
    <property type="evidence" value="ECO:0007669"/>
    <property type="project" value="TreeGrafter"/>
</dbReference>
<dbReference type="Pfam" id="PF05670">
    <property type="entry name" value="NFACT-R_1"/>
    <property type="match status" value="1"/>
</dbReference>
<comment type="similarity">
    <text evidence="2">Belongs to the NEMF family.</text>
</comment>
<feature type="compositionally biased region" description="Basic residues" evidence="6">
    <location>
        <begin position="867"/>
        <end position="881"/>
    </location>
</feature>
<dbReference type="PANTHER" id="PTHR15239:SF6">
    <property type="entry name" value="RIBOSOME QUALITY CONTROL COMPLEX SUBUNIT NEMF"/>
    <property type="match status" value="1"/>
</dbReference>
<dbReference type="EMBL" id="LFJN01000060">
    <property type="protein sequence ID" value="KPI34449.1"/>
    <property type="molecule type" value="Genomic_DNA"/>
</dbReference>
<comment type="caution">
    <text evidence="9">The sequence shown here is derived from an EMBL/GenBank/DDBJ whole genome shotgun (WGS) entry which is preliminary data.</text>
</comment>
<keyword evidence="10" id="KW-1185">Reference proteome</keyword>
<dbReference type="GO" id="GO:0005737">
    <property type="term" value="C:cytoplasm"/>
    <property type="evidence" value="ECO:0007669"/>
    <property type="project" value="UniProtKB-SubCell"/>
</dbReference>
<evidence type="ECO:0000259" key="7">
    <source>
        <dbReference type="Pfam" id="PF05670"/>
    </source>
</evidence>
<dbReference type="GO" id="GO:0072344">
    <property type="term" value="P:rescue of stalled ribosome"/>
    <property type="evidence" value="ECO:0007669"/>
    <property type="project" value="TreeGrafter"/>
</dbReference>